<dbReference type="Proteomes" id="UP000324705">
    <property type="component" value="Chromosome 4A"/>
</dbReference>
<dbReference type="PANTHER" id="PTHR11926">
    <property type="entry name" value="GLUCOSYL/GLUCURONOSYL TRANSFERASES"/>
    <property type="match status" value="1"/>
</dbReference>
<protein>
    <recommendedName>
        <fullName evidence="5">Glycosyltransferase</fullName>
    </recommendedName>
</protein>
<dbReference type="Gramene" id="TRITD4Av1G032220.2">
    <property type="protein sequence ID" value="TRITD4Av1G032220.2"/>
    <property type="gene ID" value="TRITD4Av1G032220"/>
</dbReference>
<dbReference type="CDD" id="cd03784">
    <property type="entry name" value="GT1_Gtf-like"/>
    <property type="match status" value="1"/>
</dbReference>
<gene>
    <name evidence="3" type="ORF">TRITD_4Av1G032220</name>
</gene>
<dbReference type="OMA" id="ANLPWCS"/>
<dbReference type="GO" id="GO:0080043">
    <property type="term" value="F:quercetin 3-O-glucosyltransferase activity"/>
    <property type="evidence" value="ECO:0007669"/>
    <property type="project" value="TreeGrafter"/>
</dbReference>
<dbReference type="Pfam" id="PF00201">
    <property type="entry name" value="UDPGT"/>
    <property type="match status" value="1"/>
</dbReference>
<keyword evidence="4" id="KW-1185">Reference proteome</keyword>
<sequence length="570" mass="62674">MATSAAPASPHPHALFLPYPAQGHVIPFMELAHRFLDRGFAVTFVNTRFNHRRVVAAAAGATTAYSSEGGGRLRLVAVDDGIDDAGDHENLILLNAAMQEAIPPQLEELLDGEDATGEGLGKVTCVVVDSGMSWALDVVRRRGLPSAALWPASAAVLSVLVNAKRLIRDGVIDDDGKISHATRVCILVKVVAAIYGLHCRPHMLTCSHVIQRQSAFCRKLFQYLQEFENVYSEMHSWSPPIYKSFYATHDVSGNAIVYPYCVRLSFKSRVKSQFYVAGAPVNLENNSFHLNESATSMDATFLAWNYMGNRDAERLVFHYLTSTAQAAAAKADFLLCNTFSDIEPATILPIGPLRTWQRPTRHAPVGHFWHADDAACMSFLDAQPRGSVVYVAFGSISIMTAAQLQELALGLEASGRPFLWVVRPEQADKLPDGFADAIDGLAKGKVVGWAPQEQVLGHPAVGCFVTHCGWNSTLEGIRNGLSMLCWPYFTDQFTNQTYICDIWRVGLRVASAEGGGLVMKERVVELLDRIFEDEGAKERVLRLKEMAEKNMSEEGESLNNLNVLMESMGR</sequence>
<comment type="similarity">
    <text evidence="1">Belongs to the UDP-glycosyltransferase family.</text>
</comment>
<evidence type="ECO:0000256" key="2">
    <source>
        <dbReference type="ARBA" id="ARBA00022679"/>
    </source>
</evidence>
<dbReference type="GO" id="GO:0080044">
    <property type="term" value="F:quercetin 7-O-glucosyltransferase activity"/>
    <property type="evidence" value="ECO:0007669"/>
    <property type="project" value="TreeGrafter"/>
</dbReference>
<accession>A0A9R0VV43</accession>
<name>A0A9R0VV43_TRITD</name>
<evidence type="ECO:0000256" key="1">
    <source>
        <dbReference type="ARBA" id="ARBA00009995"/>
    </source>
</evidence>
<dbReference type="PANTHER" id="PTHR11926:SF1412">
    <property type="entry name" value="UDP-GLYCOSYLTRANSFERASE 83A1-LIKE"/>
    <property type="match status" value="1"/>
</dbReference>
<reference evidence="3 4" key="1">
    <citation type="submission" date="2017-09" db="EMBL/GenBank/DDBJ databases">
        <authorList>
            <consortium name="International Durum Wheat Genome Sequencing Consortium (IDWGSC)"/>
            <person name="Milanesi L."/>
        </authorList>
    </citation>
    <scope>NUCLEOTIDE SEQUENCE [LARGE SCALE GENOMIC DNA]</scope>
    <source>
        <strain evidence="4">cv. Svevo</strain>
    </source>
</reference>
<dbReference type="AlphaFoldDB" id="A0A9R0VV43"/>
<dbReference type="Gene3D" id="3.40.50.2000">
    <property type="entry name" value="Glycogen Phosphorylase B"/>
    <property type="match status" value="3"/>
</dbReference>
<proteinExistence type="inferred from homology"/>
<dbReference type="EMBL" id="LT934117">
    <property type="protein sequence ID" value="VAH88740.1"/>
    <property type="molecule type" value="Genomic_DNA"/>
</dbReference>
<organism evidence="3 4">
    <name type="scientific">Triticum turgidum subsp. durum</name>
    <name type="common">Durum wheat</name>
    <name type="synonym">Triticum durum</name>
    <dbReference type="NCBI Taxonomy" id="4567"/>
    <lineage>
        <taxon>Eukaryota</taxon>
        <taxon>Viridiplantae</taxon>
        <taxon>Streptophyta</taxon>
        <taxon>Embryophyta</taxon>
        <taxon>Tracheophyta</taxon>
        <taxon>Spermatophyta</taxon>
        <taxon>Magnoliopsida</taxon>
        <taxon>Liliopsida</taxon>
        <taxon>Poales</taxon>
        <taxon>Poaceae</taxon>
        <taxon>BOP clade</taxon>
        <taxon>Pooideae</taxon>
        <taxon>Triticodae</taxon>
        <taxon>Triticeae</taxon>
        <taxon>Triticinae</taxon>
        <taxon>Triticum</taxon>
    </lineage>
</organism>
<keyword evidence="2" id="KW-0808">Transferase</keyword>
<evidence type="ECO:0008006" key="5">
    <source>
        <dbReference type="Google" id="ProtNLM"/>
    </source>
</evidence>
<dbReference type="FunFam" id="3.40.50.2000:FF:000061">
    <property type="entry name" value="UDP-glycosyltransferase 83A1"/>
    <property type="match status" value="1"/>
</dbReference>
<evidence type="ECO:0000313" key="4">
    <source>
        <dbReference type="Proteomes" id="UP000324705"/>
    </source>
</evidence>
<dbReference type="InterPro" id="IPR002213">
    <property type="entry name" value="UDP_glucos_trans"/>
</dbReference>
<evidence type="ECO:0000313" key="3">
    <source>
        <dbReference type="EMBL" id="VAH88740.1"/>
    </source>
</evidence>
<dbReference type="SUPFAM" id="SSF53756">
    <property type="entry name" value="UDP-Glycosyltransferase/glycogen phosphorylase"/>
    <property type="match status" value="1"/>
</dbReference>